<evidence type="ECO:0000256" key="2">
    <source>
        <dbReference type="SAM" id="SignalP"/>
    </source>
</evidence>
<evidence type="ECO:0000256" key="1">
    <source>
        <dbReference type="SAM" id="MobiDB-lite"/>
    </source>
</evidence>
<feature type="chain" id="PRO_5045043094" description="Apple domain-containing protein" evidence="2">
    <location>
        <begin position="17"/>
        <end position="273"/>
    </location>
</feature>
<evidence type="ECO:0000313" key="4">
    <source>
        <dbReference type="Proteomes" id="UP001305779"/>
    </source>
</evidence>
<comment type="caution">
    <text evidence="3">The sequence shown here is derived from an EMBL/GenBank/DDBJ whole genome shotgun (WGS) entry which is preliminary data.</text>
</comment>
<gene>
    <name evidence="3" type="ORF">PRZ48_005769</name>
</gene>
<keyword evidence="2" id="KW-0732">Signal</keyword>
<proteinExistence type="predicted"/>
<keyword evidence="4" id="KW-1185">Reference proteome</keyword>
<accession>A0ABR0EL91</accession>
<reference evidence="3 4" key="1">
    <citation type="journal article" date="2023" name="G3 (Bethesda)">
        <title>A chromosome-level genome assembly of Zasmidium syzygii isolated from banana leaves.</title>
        <authorList>
            <person name="van Westerhoven A.C."/>
            <person name="Mehrabi R."/>
            <person name="Talebi R."/>
            <person name="Steentjes M.B.F."/>
            <person name="Corcolon B."/>
            <person name="Chong P.A."/>
            <person name="Kema G.H.J."/>
            <person name="Seidl M.F."/>
        </authorList>
    </citation>
    <scope>NUCLEOTIDE SEQUENCE [LARGE SCALE GENOMIC DNA]</scope>
    <source>
        <strain evidence="3 4">P124</strain>
    </source>
</reference>
<dbReference type="EMBL" id="JAXOVC010000004">
    <property type="protein sequence ID" value="KAK4502344.1"/>
    <property type="molecule type" value="Genomic_DNA"/>
</dbReference>
<evidence type="ECO:0008006" key="5">
    <source>
        <dbReference type="Google" id="ProtNLM"/>
    </source>
</evidence>
<protein>
    <recommendedName>
        <fullName evidence="5">Apple domain-containing protein</fullName>
    </recommendedName>
</protein>
<evidence type="ECO:0000313" key="3">
    <source>
        <dbReference type="EMBL" id="KAK4502344.1"/>
    </source>
</evidence>
<dbReference type="Proteomes" id="UP001305779">
    <property type="component" value="Unassembled WGS sequence"/>
</dbReference>
<feature type="signal peptide" evidence="2">
    <location>
        <begin position="1"/>
        <end position="16"/>
    </location>
</feature>
<name>A0ABR0EL91_ZASCE</name>
<feature type="region of interest" description="Disordered" evidence="1">
    <location>
        <begin position="80"/>
        <end position="109"/>
    </location>
</feature>
<sequence>MRSFLLAGLFVVATQAALVERQDSSSCNATSVATVTQGTETETVQEDTYVMWATTTVTVMSLGASPLSTTASPTATNAKRNIPAQAHHPTQASEERKKRHAAIPGAYSSNNNAAQKAKRALSARAVCATPSTTLTTTIPATTTTITSMHTLSRYARATVTAPACDASTNYGLFNGTLNRNLYYGYGKTPTFQSYPSLNISSCCQQCFQNSDGCVAWSFDGSVNNTDQTKGCVMALYDGGCPTRWGADTIRYENERKFAVGLGRCNVQVAWFQG</sequence>
<organism evidence="3 4">
    <name type="scientific">Zasmidium cellare</name>
    <name type="common">Wine cellar mold</name>
    <name type="synonym">Racodium cellare</name>
    <dbReference type="NCBI Taxonomy" id="395010"/>
    <lineage>
        <taxon>Eukaryota</taxon>
        <taxon>Fungi</taxon>
        <taxon>Dikarya</taxon>
        <taxon>Ascomycota</taxon>
        <taxon>Pezizomycotina</taxon>
        <taxon>Dothideomycetes</taxon>
        <taxon>Dothideomycetidae</taxon>
        <taxon>Mycosphaerellales</taxon>
        <taxon>Mycosphaerellaceae</taxon>
        <taxon>Zasmidium</taxon>
    </lineage>
</organism>